<dbReference type="RefSeq" id="WP_166151213.1">
    <property type="nucleotide sequence ID" value="NZ_JAANYN010000015.1"/>
</dbReference>
<organism evidence="1 2">
    <name type="scientific">Cyclobacterium plantarum</name>
    <dbReference type="NCBI Taxonomy" id="2716263"/>
    <lineage>
        <taxon>Bacteria</taxon>
        <taxon>Pseudomonadati</taxon>
        <taxon>Bacteroidota</taxon>
        <taxon>Cytophagia</taxon>
        <taxon>Cytophagales</taxon>
        <taxon>Cyclobacteriaceae</taxon>
        <taxon>Cyclobacterium</taxon>
    </lineage>
</organism>
<dbReference type="Proteomes" id="UP000649799">
    <property type="component" value="Unassembled WGS sequence"/>
</dbReference>
<evidence type="ECO:0000313" key="1">
    <source>
        <dbReference type="EMBL" id="NHE59628.1"/>
    </source>
</evidence>
<evidence type="ECO:0000313" key="2">
    <source>
        <dbReference type="Proteomes" id="UP000649799"/>
    </source>
</evidence>
<keyword evidence="2" id="KW-1185">Reference proteome</keyword>
<name>A0ABX0HH42_9BACT</name>
<accession>A0ABX0HH42</accession>
<evidence type="ECO:0008006" key="3">
    <source>
        <dbReference type="Google" id="ProtNLM"/>
    </source>
</evidence>
<gene>
    <name evidence="1" type="ORF">G9Q97_22695</name>
</gene>
<comment type="caution">
    <text evidence="1">The sequence shown here is derived from an EMBL/GenBank/DDBJ whole genome shotgun (WGS) entry which is preliminary data.</text>
</comment>
<dbReference type="EMBL" id="JAANYN010000015">
    <property type="protein sequence ID" value="NHE59628.1"/>
    <property type="molecule type" value="Genomic_DNA"/>
</dbReference>
<proteinExistence type="predicted"/>
<reference evidence="1 2" key="1">
    <citation type="submission" date="2020-03" db="EMBL/GenBank/DDBJ databases">
        <title>Cyclobacterium plantarum sp. nov., a marine bacterium isolated from a coastal-marine wetland.</title>
        <authorList>
            <person name="Sanchez-Porro C."/>
            <person name="Ventosa A."/>
            <person name="Amoozegar M."/>
        </authorList>
    </citation>
    <scope>NUCLEOTIDE SEQUENCE [LARGE SCALE GENOMIC DNA]</scope>
    <source>
        <strain evidence="1 2">GBPx2</strain>
    </source>
</reference>
<sequence length="176" mass="20032">MRIASLLFCCILWMGSLQKEAFIIQQKEIIVKGKTSIGDFECSYGKEEIGDTLYLGNAPNNSLDFNIPVKEFGCGNFLLNGDFRRTLKADQYPVCEVRVMRLFRGQKNIYGDLAINLVGKDLKLSNVFFDRNRERLQGKVQLSFEELELEAPSRLGGLVRVEETIELQIDLYLVPA</sequence>
<protein>
    <recommendedName>
        <fullName evidence="3">YceI family protein</fullName>
    </recommendedName>
</protein>